<dbReference type="Proteomes" id="UP001200145">
    <property type="component" value="Unassembled WGS sequence"/>
</dbReference>
<dbReference type="Gene3D" id="2.60.40.2880">
    <property type="entry name" value="MmpS1-5, C-terminal soluble domain"/>
    <property type="match status" value="1"/>
</dbReference>
<evidence type="ECO:0000313" key="1">
    <source>
        <dbReference type="EMBL" id="MCF1716610.1"/>
    </source>
</evidence>
<name>A0ABS9BN60_9BACT</name>
<keyword evidence="2" id="KW-1185">Reference proteome</keyword>
<proteinExistence type="predicted"/>
<dbReference type="RefSeq" id="WP_234867928.1">
    <property type="nucleotide sequence ID" value="NZ_JAKEVY010000005.1"/>
</dbReference>
<organism evidence="1 2">
    <name type="scientific">Flavihumibacter fluminis</name>
    <dbReference type="NCBI Taxonomy" id="2909236"/>
    <lineage>
        <taxon>Bacteria</taxon>
        <taxon>Pseudomonadati</taxon>
        <taxon>Bacteroidota</taxon>
        <taxon>Chitinophagia</taxon>
        <taxon>Chitinophagales</taxon>
        <taxon>Chitinophagaceae</taxon>
        <taxon>Flavihumibacter</taxon>
    </lineage>
</organism>
<dbReference type="InterPro" id="IPR038468">
    <property type="entry name" value="MmpS_C"/>
</dbReference>
<dbReference type="PROSITE" id="PS51257">
    <property type="entry name" value="PROKAR_LIPOPROTEIN"/>
    <property type="match status" value="1"/>
</dbReference>
<comment type="caution">
    <text evidence="1">The sequence shown here is derived from an EMBL/GenBank/DDBJ whole genome shotgun (WGS) entry which is preliminary data.</text>
</comment>
<dbReference type="EMBL" id="JAKEVY010000005">
    <property type="protein sequence ID" value="MCF1716610.1"/>
    <property type="molecule type" value="Genomic_DNA"/>
</dbReference>
<accession>A0ABS9BN60</accession>
<gene>
    <name evidence="1" type="ORF">L0U88_18355</name>
</gene>
<sequence length="136" mass="14417">MKLIFSIKTILIGLLCVVLFTGCDKDDDSGYPKRVSIEYKITGLSGVNGPLSSVSFTNETGGNNDLVNQSLPFSSKLTRTLNSGDNAVLSFRYNNGSGGTNVSIKLEIIVDGKVIKTETVNSSTAVVIAAIAHVFI</sequence>
<evidence type="ECO:0000313" key="2">
    <source>
        <dbReference type="Proteomes" id="UP001200145"/>
    </source>
</evidence>
<protein>
    <submittedName>
        <fullName evidence="1">Uncharacterized protein</fullName>
    </submittedName>
</protein>
<reference evidence="1 2" key="1">
    <citation type="submission" date="2022-01" db="EMBL/GenBank/DDBJ databases">
        <title>Flavihumibacter sp. nov., isolated from sediment of a river.</title>
        <authorList>
            <person name="Liu H."/>
        </authorList>
    </citation>
    <scope>NUCLEOTIDE SEQUENCE [LARGE SCALE GENOMIC DNA]</scope>
    <source>
        <strain evidence="1 2">RY-1</strain>
    </source>
</reference>